<evidence type="ECO:0000256" key="1">
    <source>
        <dbReference type="ARBA" id="ARBA00022729"/>
    </source>
</evidence>
<accession>A0A3Q0RZ19</accession>
<dbReference type="Ensembl" id="ENSACIT00000016392.1">
    <property type="protein sequence ID" value="ENSACIP00000015971.1"/>
    <property type="gene ID" value="ENSACIG00000012407.1"/>
</dbReference>
<dbReference type="STRING" id="61819.ENSACIP00000015971"/>
<protein>
    <recommendedName>
        <fullName evidence="4">Ig-like domain-containing protein</fullName>
    </recommendedName>
</protein>
<sequence length="153" mass="17231">MQLTGPALYFISSFHSTQPRAPVTLVVMRWQGEEDAKIICSHSISGYDQILWYKQSQKQVQLLGYTRFDKSFPETGVNVVMDGDARQNQKCTLTIKEPKLNSSGVYFCAASYHSAAHHCTSIQKPPKHIILLSILHYVLIIVVTPLLCLLNSH</sequence>
<keyword evidence="3" id="KW-0812">Transmembrane</keyword>
<keyword evidence="2" id="KW-0391">Immunity</keyword>
<dbReference type="SUPFAM" id="SSF48726">
    <property type="entry name" value="Immunoglobulin"/>
    <property type="match status" value="1"/>
</dbReference>
<proteinExistence type="predicted"/>
<dbReference type="InterPro" id="IPR036179">
    <property type="entry name" value="Ig-like_dom_sf"/>
</dbReference>
<evidence type="ECO:0000256" key="2">
    <source>
        <dbReference type="ARBA" id="ARBA00022859"/>
    </source>
</evidence>
<keyword evidence="3" id="KW-0472">Membrane</keyword>
<keyword evidence="1" id="KW-0732">Signal</keyword>
<dbReference type="PANTHER" id="PTHR23268">
    <property type="entry name" value="T-CELL RECEPTOR BETA CHAIN"/>
    <property type="match status" value="1"/>
</dbReference>
<reference evidence="5" key="2">
    <citation type="submission" date="2025-09" db="UniProtKB">
        <authorList>
            <consortium name="Ensembl"/>
        </authorList>
    </citation>
    <scope>IDENTIFICATION</scope>
</reference>
<dbReference type="GO" id="GO:0005886">
    <property type="term" value="C:plasma membrane"/>
    <property type="evidence" value="ECO:0007669"/>
    <property type="project" value="TreeGrafter"/>
</dbReference>
<reference evidence="5" key="1">
    <citation type="submission" date="2025-08" db="UniProtKB">
        <authorList>
            <consortium name="Ensembl"/>
        </authorList>
    </citation>
    <scope>IDENTIFICATION</scope>
</reference>
<feature type="transmembrane region" description="Helical" evidence="3">
    <location>
        <begin position="129"/>
        <end position="150"/>
    </location>
</feature>
<feature type="domain" description="Ig-like" evidence="4">
    <location>
        <begin position="22"/>
        <end position="123"/>
    </location>
</feature>
<name>A0A3Q0RZ19_AMPCI</name>
<dbReference type="InterPro" id="IPR013783">
    <property type="entry name" value="Ig-like_fold"/>
</dbReference>
<dbReference type="Proteomes" id="UP000261340">
    <property type="component" value="Unplaced"/>
</dbReference>
<dbReference type="PROSITE" id="PS50835">
    <property type="entry name" value="IG_LIKE"/>
    <property type="match status" value="1"/>
</dbReference>
<evidence type="ECO:0000313" key="5">
    <source>
        <dbReference type="Ensembl" id="ENSACIP00000015971.1"/>
    </source>
</evidence>
<dbReference type="InterPro" id="IPR050413">
    <property type="entry name" value="TCR_beta_variable"/>
</dbReference>
<dbReference type="InterPro" id="IPR013106">
    <property type="entry name" value="Ig_V-set"/>
</dbReference>
<dbReference type="OMA" id="QINCSHS"/>
<evidence type="ECO:0000256" key="3">
    <source>
        <dbReference type="SAM" id="Phobius"/>
    </source>
</evidence>
<organism evidence="5 6">
    <name type="scientific">Amphilophus citrinellus</name>
    <name type="common">Midas cichlid</name>
    <name type="synonym">Cichlasoma citrinellum</name>
    <dbReference type="NCBI Taxonomy" id="61819"/>
    <lineage>
        <taxon>Eukaryota</taxon>
        <taxon>Metazoa</taxon>
        <taxon>Chordata</taxon>
        <taxon>Craniata</taxon>
        <taxon>Vertebrata</taxon>
        <taxon>Euteleostomi</taxon>
        <taxon>Actinopterygii</taxon>
        <taxon>Neopterygii</taxon>
        <taxon>Teleostei</taxon>
        <taxon>Neoteleostei</taxon>
        <taxon>Acanthomorphata</taxon>
        <taxon>Ovalentaria</taxon>
        <taxon>Cichlomorphae</taxon>
        <taxon>Cichliformes</taxon>
        <taxon>Cichlidae</taxon>
        <taxon>New World cichlids</taxon>
        <taxon>Cichlasomatinae</taxon>
        <taxon>Heroini</taxon>
        <taxon>Amphilophus</taxon>
    </lineage>
</organism>
<dbReference type="InterPro" id="IPR007110">
    <property type="entry name" value="Ig-like_dom"/>
</dbReference>
<dbReference type="AlphaFoldDB" id="A0A3Q0RZ19"/>
<dbReference type="PANTHER" id="PTHR23268:SF102">
    <property type="entry name" value="IMMUNOGLOBULIN V-SET DOMAIN-CONTAINING PROTEIN"/>
    <property type="match status" value="1"/>
</dbReference>
<keyword evidence="3" id="KW-1133">Transmembrane helix</keyword>
<evidence type="ECO:0000313" key="6">
    <source>
        <dbReference type="Proteomes" id="UP000261340"/>
    </source>
</evidence>
<dbReference type="Pfam" id="PF07686">
    <property type="entry name" value="V-set"/>
    <property type="match status" value="1"/>
</dbReference>
<keyword evidence="6" id="KW-1185">Reference proteome</keyword>
<dbReference type="GO" id="GO:0002376">
    <property type="term" value="P:immune system process"/>
    <property type="evidence" value="ECO:0007669"/>
    <property type="project" value="UniProtKB-KW"/>
</dbReference>
<dbReference type="GeneTree" id="ENSGT00990000204043"/>
<dbReference type="GO" id="GO:0007166">
    <property type="term" value="P:cell surface receptor signaling pathway"/>
    <property type="evidence" value="ECO:0007669"/>
    <property type="project" value="TreeGrafter"/>
</dbReference>
<dbReference type="Gene3D" id="2.60.40.10">
    <property type="entry name" value="Immunoglobulins"/>
    <property type="match status" value="1"/>
</dbReference>
<evidence type="ECO:0000259" key="4">
    <source>
        <dbReference type="PROSITE" id="PS50835"/>
    </source>
</evidence>